<reference evidence="3" key="1">
    <citation type="submission" date="2017-06" db="EMBL/GenBank/DDBJ databases">
        <authorList>
            <person name="Cremers G."/>
        </authorList>
    </citation>
    <scope>NUCLEOTIDE SEQUENCE [LARGE SCALE GENOMIC DNA]</scope>
</reference>
<dbReference type="AlphaFoldDB" id="A0A284VTM0"/>
<evidence type="ECO:0000313" key="2">
    <source>
        <dbReference type="EMBL" id="SNQ62559.1"/>
    </source>
</evidence>
<name>A0A284VTM0_9EURY</name>
<dbReference type="InterPro" id="IPR021493">
    <property type="entry name" value="DUF3147"/>
</dbReference>
<dbReference type="Pfam" id="PF11345">
    <property type="entry name" value="DUF3147"/>
    <property type="match status" value="1"/>
</dbReference>
<keyword evidence="3" id="KW-1185">Reference proteome</keyword>
<dbReference type="Proteomes" id="UP000218615">
    <property type="component" value="Unassembled WGS sequence"/>
</dbReference>
<feature type="transmembrane region" description="Helical" evidence="1">
    <location>
        <begin position="88"/>
        <end position="108"/>
    </location>
</feature>
<keyword evidence="1" id="KW-0812">Transmembrane</keyword>
<accession>A0A284VTM0</accession>
<protein>
    <submittedName>
        <fullName evidence="2">Uncharacterized protein</fullName>
    </submittedName>
</protein>
<keyword evidence="1" id="KW-0472">Membrane</keyword>
<feature type="transmembrane region" description="Helical" evidence="1">
    <location>
        <begin position="33"/>
        <end position="53"/>
    </location>
</feature>
<dbReference type="RefSeq" id="WP_179294054.1">
    <property type="nucleotide sequence ID" value="NZ_FZMP01000228.1"/>
</dbReference>
<evidence type="ECO:0000256" key="1">
    <source>
        <dbReference type="SAM" id="Phobius"/>
    </source>
</evidence>
<sequence length="112" mass="12168">MDHPYLIRFLIGGAVIAGTTWVAEYFDPKPGGIIANIPSATIISLLIIDSVLGEKGAVLFAKGVVVGNIPWYGYIFAVILLTQRIGLVKSLAAGMVIWLLLVPVTWWLSRFV</sequence>
<dbReference type="OrthoDB" id="375179at2157"/>
<gene>
    <name evidence="2" type="ORF">MNV_790004</name>
</gene>
<evidence type="ECO:0000313" key="3">
    <source>
        <dbReference type="Proteomes" id="UP000218615"/>
    </source>
</evidence>
<dbReference type="STRING" id="1392998.ANME2D_03019"/>
<feature type="transmembrane region" description="Helical" evidence="1">
    <location>
        <begin position="59"/>
        <end position="81"/>
    </location>
</feature>
<keyword evidence="1" id="KW-1133">Transmembrane helix</keyword>
<dbReference type="EMBL" id="FZMP01000228">
    <property type="protein sequence ID" value="SNQ62559.1"/>
    <property type="molecule type" value="Genomic_DNA"/>
</dbReference>
<proteinExistence type="predicted"/>
<feature type="transmembrane region" description="Helical" evidence="1">
    <location>
        <begin position="6"/>
        <end position="26"/>
    </location>
</feature>
<organism evidence="2 3">
    <name type="scientific">Candidatus Methanoperedens nitratireducens</name>
    <dbReference type="NCBI Taxonomy" id="1392998"/>
    <lineage>
        <taxon>Archaea</taxon>
        <taxon>Methanobacteriati</taxon>
        <taxon>Methanobacteriota</taxon>
        <taxon>Stenosarchaea group</taxon>
        <taxon>Methanomicrobia</taxon>
        <taxon>Methanosarcinales</taxon>
        <taxon>ANME-2 cluster</taxon>
        <taxon>Candidatus Methanoperedentaceae</taxon>
        <taxon>Candidatus Methanoperedens</taxon>
    </lineage>
</organism>